<evidence type="ECO:0000256" key="2">
    <source>
        <dbReference type="SAM" id="Phobius"/>
    </source>
</evidence>
<keyword evidence="2" id="KW-0472">Membrane</keyword>
<sequence length="117" mass="11948">MTSFVNLARRGLAVALAAVTVALLTAAPAAAEVPVGWSDPDPVDPTFVILIAVLLPIGLAVLLTAFVYGPPLARGESVKPHAPQVENQWIGGPRKTAGELAGPDGDDSRSGGASARW</sequence>
<protein>
    <submittedName>
        <fullName evidence="3">Unannotated protein</fullName>
    </submittedName>
</protein>
<keyword evidence="2" id="KW-1133">Transmembrane helix</keyword>
<feature type="region of interest" description="Disordered" evidence="1">
    <location>
        <begin position="74"/>
        <end position="117"/>
    </location>
</feature>
<reference evidence="3" key="1">
    <citation type="submission" date="2020-05" db="EMBL/GenBank/DDBJ databases">
        <authorList>
            <person name="Chiriac C."/>
            <person name="Salcher M."/>
            <person name="Ghai R."/>
            <person name="Kavagutti S V."/>
        </authorList>
    </citation>
    <scope>NUCLEOTIDE SEQUENCE</scope>
</reference>
<accession>A0A6J6V475</accession>
<keyword evidence="2" id="KW-0812">Transmembrane</keyword>
<proteinExistence type="predicted"/>
<name>A0A6J6V475_9ZZZZ</name>
<evidence type="ECO:0000313" key="3">
    <source>
        <dbReference type="EMBL" id="CAB4765958.1"/>
    </source>
</evidence>
<evidence type="ECO:0000256" key="1">
    <source>
        <dbReference type="SAM" id="MobiDB-lite"/>
    </source>
</evidence>
<organism evidence="3">
    <name type="scientific">freshwater metagenome</name>
    <dbReference type="NCBI Taxonomy" id="449393"/>
    <lineage>
        <taxon>unclassified sequences</taxon>
        <taxon>metagenomes</taxon>
        <taxon>ecological metagenomes</taxon>
    </lineage>
</organism>
<feature type="transmembrane region" description="Helical" evidence="2">
    <location>
        <begin position="47"/>
        <end position="69"/>
    </location>
</feature>
<dbReference type="AlphaFoldDB" id="A0A6J6V475"/>
<dbReference type="EMBL" id="CAEZYQ010000034">
    <property type="protein sequence ID" value="CAB4765958.1"/>
    <property type="molecule type" value="Genomic_DNA"/>
</dbReference>
<gene>
    <name evidence="3" type="ORF">UFOPK2761_03050</name>
</gene>